<dbReference type="Proteomes" id="UP000600565">
    <property type="component" value="Unassembled WGS sequence"/>
</dbReference>
<keyword evidence="2" id="KW-0812">Transmembrane</keyword>
<protein>
    <submittedName>
        <fullName evidence="4">DedA family protein</fullName>
    </submittedName>
</protein>
<keyword evidence="2" id="KW-0472">Membrane</keyword>
<dbReference type="PANTHER" id="PTHR42709:SF9">
    <property type="entry name" value="ALKALINE PHOSPHATASE LIKE PROTEIN"/>
    <property type="match status" value="1"/>
</dbReference>
<gene>
    <name evidence="4" type="ORF">H9632_13145</name>
</gene>
<evidence type="ECO:0000256" key="1">
    <source>
        <dbReference type="ARBA" id="ARBA00010792"/>
    </source>
</evidence>
<evidence type="ECO:0000259" key="3">
    <source>
        <dbReference type="Pfam" id="PF09335"/>
    </source>
</evidence>
<name>A0ABR8XQ01_9BACL</name>
<dbReference type="InterPro" id="IPR032816">
    <property type="entry name" value="VTT_dom"/>
</dbReference>
<comment type="similarity">
    <text evidence="1">Belongs to the DedA family.</text>
</comment>
<comment type="caution">
    <text evidence="4">The sequence shown here is derived from an EMBL/GenBank/DDBJ whole genome shotgun (WGS) entry which is preliminary data.</text>
</comment>
<keyword evidence="5" id="KW-1185">Reference proteome</keyword>
<feature type="transmembrane region" description="Helical" evidence="2">
    <location>
        <begin position="135"/>
        <end position="157"/>
    </location>
</feature>
<dbReference type="PANTHER" id="PTHR42709">
    <property type="entry name" value="ALKALINE PHOSPHATASE LIKE PROTEIN"/>
    <property type="match status" value="1"/>
</dbReference>
<keyword evidence="2" id="KW-1133">Transmembrane helix</keyword>
<dbReference type="Pfam" id="PF09335">
    <property type="entry name" value="VTT_dom"/>
    <property type="match status" value="1"/>
</dbReference>
<reference evidence="4 5" key="1">
    <citation type="submission" date="2020-08" db="EMBL/GenBank/DDBJ databases">
        <title>A Genomic Blueprint of the Chicken Gut Microbiome.</title>
        <authorList>
            <person name="Gilroy R."/>
            <person name="Ravi A."/>
            <person name="Getino M."/>
            <person name="Pursley I."/>
            <person name="Horton D.L."/>
            <person name="Alikhan N.-F."/>
            <person name="Baker D."/>
            <person name="Gharbi K."/>
            <person name="Hall N."/>
            <person name="Watson M."/>
            <person name="Adriaenssens E.M."/>
            <person name="Foster-Nyarko E."/>
            <person name="Jarju S."/>
            <person name="Secka A."/>
            <person name="Antonio M."/>
            <person name="Oren A."/>
            <person name="Chaudhuri R."/>
            <person name="La Ragione R.M."/>
            <person name="Hildebrand F."/>
            <person name="Pallen M.J."/>
        </authorList>
    </citation>
    <scope>NUCLEOTIDE SEQUENCE [LARGE SCALE GENOMIC DNA]</scope>
    <source>
        <strain evidence="4 5">Sa1YVA6</strain>
    </source>
</reference>
<evidence type="ECO:0000313" key="5">
    <source>
        <dbReference type="Proteomes" id="UP000600565"/>
    </source>
</evidence>
<sequence>MEVLNQLVSQYGYLAIFVILSLGLFGLPIPDELLVLWIGYFTKIGTLNYTYSLVVCIIGTFLGMMFSYYVGKKAGRPLIERIGRWIGLTDKRIGKTEKWIHKYGPSSIVISFFIPGIRHVTGYFFGVSQMRLKTYAIYVGISAIIWCCLLLTLGRIVGHFD</sequence>
<feature type="transmembrane region" description="Helical" evidence="2">
    <location>
        <begin position="49"/>
        <end position="71"/>
    </location>
</feature>
<accession>A0ABR8XQ01</accession>
<feature type="domain" description="VTT" evidence="3">
    <location>
        <begin position="29"/>
        <end position="155"/>
    </location>
</feature>
<evidence type="ECO:0000313" key="4">
    <source>
        <dbReference type="EMBL" id="MBD8034010.1"/>
    </source>
</evidence>
<evidence type="ECO:0000256" key="2">
    <source>
        <dbReference type="SAM" id="Phobius"/>
    </source>
</evidence>
<dbReference type="EMBL" id="JACSPW010000012">
    <property type="protein sequence ID" value="MBD8034010.1"/>
    <property type="molecule type" value="Genomic_DNA"/>
</dbReference>
<organism evidence="4 5">
    <name type="scientific">Solibacillus merdavium</name>
    <dbReference type="NCBI Taxonomy" id="2762218"/>
    <lineage>
        <taxon>Bacteria</taxon>
        <taxon>Bacillati</taxon>
        <taxon>Bacillota</taxon>
        <taxon>Bacilli</taxon>
        <taxon>Bacillales</taxon>
        <taxon>Caryophanaceae</taxon>
        <taxon>Solibacillus</taxon>
    </lineage>
</organism>
<feature type="transmembrane region" description="Helical" evidence="2">
    <location>
        <begin position="12"/>
        <end position="29"/>
    </location>
</feature>
<proteinExistence type="inferred from homology"/>
<dbReference type="InterPro" id="IPR051311">
    <property type="entry name" value="DedA_domain"/>
</dbReference>
<dbReference type="RefSeq" id="WP_191704517.1">
    <property type="nucleotide sequence ID" value="NZ_JACSPW010000012.1"/>
</dbReference>